<feature type="region of interest" description="Disordered" evidence="1">
    <location>
        <begin position="1"/>
        <end position="24"/>
    </location>
</feature>
<comment type="caution">
    <text evidence="2">The sequence shown here is derived from an EMBL/GenBank/DDBJ whole genome shotgun (WGS) entry which is preliminary data.</text>
</comment>
<dbReference type="AlphaFoldDB" id="A0A6L2L1P6"/>
<dbReference type="EMBL" id="BKCJ010003428">
    <property type="protein sequence ID" value="GEU55030.1"/>
    <property type="molecule type" value="Genomic_DNA"/>
</dbReference>
<evidence type="ECO:0000313" key="2">
    <source>
        <dbReference type="EMBL" id="GEU55030.1"/>
    </source>
</evidence>
<gene>
    <name evidence="2" type="ORF">Tci_027008</name>
</gene>
<evidence type="ECO:0000256" key="1">
    <source>
        <dbReference type="SAM" id="MobiDB-lite"/>
    </source>
</evidence>
<name>A0A6L2L1P6_TANCI</name>
<accession>A0A6L2L1P6</accession>
<proteinExistence type="predicted"/>
<sequence length="71" mass="8278">MVESDSDSPLQPPQARTHSESRGKKLHDWDFAALKFIRQTQWKDLILLLKGLIENPDFLRFVAECRHSCAR</sequence>
<protein>
    <submittedName>
        <fullName evidence="2">Uncharacterized protein</fullName>
    </submittedName>
</protein>
<reference evidence="2" key="1">
    <citation type="journal article" date="2019" name="Sci. Rep.">
        <title>Draft genome of Tanacetum cinerariifolium, the natural source of mosquito coil.</title>
        <authorList>
            <person name="Yamashiro T."/>
            <person name="Shiraishi A."/>
            <person name="Satake H."/>
            <person name="Nakayama K."/>
        </authorList>
    </citation>
    <scope>NUCLEOTIDE SEQUENCE</scope>
</reference>
<organism evidence="2">
    <name type="scientific">Tanacetum cinerariifolium</name>
    <name type="common">Dalmatian daisy</name>
    <name type="synonym">Chrysanthemum cinerariifolium</name>
    <dbReference type="NCBI Taxonomy" id="118510"/>
    <lineage>
        <taxon>Eukaryota</taxon>
        <taxon>Viridiplantae</taxon>
        <taxon>Streptophyta</taxon>
        <taxon>Embryophyta</taxon>
        <taxon>Tracheophyta</taxon>
        <taxon>Spermatophyta</taxon>
        <taxon>Magnoliopsida</taxon>
        <taxon>eudicotyledons</taxon>
        <taxon>Gunneridae</taxon>
        <taxon>Pentapetalae</taxon>
        <taxon>asterids</taxon>
        <taxon>campanulids</taxon>
        <taxon>Asterales</taxon>
        <taxon>Asteraceae</taxon>
        <taxon>Asteroideae</taxon>
        <taxon>Anthemideae</taxon>
        <taxon>Anthemidinae</taxon>
        <taxon>Tanacetum</taxon>
    </lineage>
</organism>